<evidence type="ECO:0000256" key="1">
    <source>
        <dbReference type="ARBA" id="ARBA00022448"/>
    </source>
</evidence>
<name>A0A3D8P3S9_9THEO</name>
<keyword evidence="1" id="KW-0813">Transport</keyword>
<keyword evidence="2" id="KW-1133">Transmembrane helix</keyword>
<gene>
    <name evidence="3" type="ORF">DXX99_08440</name>
</gene>
<feature type="transmembrane region" description="Helical" evidence="2">
    <location>
        <begin position="39"/>
        <end position="61"/>
    </location>
</feature>
<dbReference type="PANTHER" id="PTHR43243:SF4">
    <property type="entry name" value="CATIONIC AMINO ACID TRANSPORTER 4"/>
    <property type="match status" value="1"/>
</dbReference>
<dbReference type="Gene3D" id="1.20.1740.10">
    <property type="entry name" value="Amino acid/polyamine transporter I"/>
    <property type="match status" value="1"/>
</dbReference>
<dbReference type="AlphaFoldDB" id="A0A3D8P3S9"/>
<dbReference type="OrthoDB" id="9762947at2"/>
<dbReference type="PANTHER" id="PTHR43243">
    <property type="entry name" value="INNER MEMBRANE TRANSPORTER YGJI-RELATED"/>
    <property type="match status" value="1"/>
</dbReference>
<dbReference type="EMBL" id="QSLN01000013">
    <property type="protein sequence ID" value="RDV82068.1"/>
    <property type="molecule type" value="Genomic_DNA"/>
</dbReference>
<keyword evidence="2" id="KW-0812">Transmembrane</keyword>
<evidence type="ECO:0000313" key="3">
    <source>
        <dbReference type="EMBL" id="RDV82068.1"/>
    </source>
</evidence>
<comment type="caution">
    <text evidence="3">The sequence shown here is derived from an EMBL/GenBank/DDBJ whole genome shotgun (WGS) entry which is preliminary data.</text>
</comment>
<organism evidence="3 4">
    <name type="scientific">Ammonifex thiophilus</name>
    <dbReference type="NCBI Taxonomy" id="444093"/>
    <lineage>
        <taxon>Bacteria</taxon>
        <taxon>Bacillati</taxon>
        <taxon>Bacillota</taxon>
        <taxon>Clostridia</taxon>
        <taxon>Thermoanaerobacterales</taxon>
        <taxon>Thermoanaerobacteraceae</taxon>
        <taxon>Ammonifex</taxon>
    </lineage>
</organism>
<sequence>MDIAQLNGILLRRKRIEQVKALAEDQAYRLKREIGTLELLFLFVGSLIGAGIFVLPGVAAAKYAGPAVSLSYLLGGLQQLITSGEMCILVPEL</sequence>
<dbReference type="Proteomes" id="UP000256329">
    <property type="component" value="Unassembled WGS sequence"/>
</dbReference>
<evidence type="ECO:0000256" key="2">
    <source>
        <dbReference type="SAM" id="Phobius"/>
    </source>
</evidence>
<keyword evidence="4" id="KW-1185">Reference proteome</keyword>
<evidence type="ECO:0008006" key="5">
    <source>
        <dbReference type="Google" id="ProtNLM"/>
    </source>
</evidence>
<reference evidence="3 4" key="1">
    <citation type="submission" date="2018-08" db="EMBL/GenBank/DDBJ databases">
        <title>Form III RuBisCO-mediated autotrophy in Thermodesulfobium bacteria.</title>
        <authorList>
            <person name="Toshchakov S.V."/>
            <person name="Kublanov I.V."/>
            <person name="Frolov E."/>
            <person name="Bonch-Osmolovskaya E.A."/>
            <person name="Tourova T.P."/>
            <person name="Chernych N.A."/>
            <person name="Lebedinsky A.V."/>
        </authorList>
    </citation>
    <scope>NUCLEOTIDE SEQUENCE [LARGE SCALE GENOMIC DNA]</scope>
    <source>
        <strain evidence="3 4">SR</strain>
    </source>
</reference>
<evidence type="ECO:0000313" key="4">
    <source>
        <dbReference type="Proteomes" id="UP000256329"/>
    </source>
</evidence>
<dbReference type="RefSeq" id="WP_115793056.1">
    <property type="nucleotide sequence ID" value="NZ_QSLN01000013.1"/>
</dbReference>
<protein>
    <recommendedName>
        <fullName evidence="5">Amino acid permease</fullName>
    </recommendedName>
</protein>
<accession>A0A3D8P3S9</accession>
<dbReference type="GO" id="GO:0015171">
    <property type="term" value="F:amino acid transmembrane transporter activity"/>
    <property type="evidence" value="ECO:0007669"/>
    <property type="project" value="TreeGrafter"/>
</dbReference>
<keyword evidence="2" id="KW-0472">Membrane</keyword>
<proteinExistence type="predicted"/>